<evidence type="ECO:0000313" key="2">
    <source>
        <dbReference type="Proteomes" id="UP000245506"/>
    </source>
</evidence>
<comment type="caution">
    <text evidence="1">The sequence shown here is derived from an EMBL/GenBank/DDBJ whole genome shotgun (WGS) entry which is preliminary data.</text>
</comment>
<keyword evidence="2" id="KW-1185">Reference proteome</keyword>
<name>A0A317C951_9GAMM</name>
<dbReference type="AlphaFoldDB" id="A0A317C951"/>
<gene>
    <name evidence="1" type="ORF">DKT75_13590</name>
</gene>
<dbReference type="EMBL" id="QGKL01000036">
    <property type="protein sequence ID" value="PWQ95048.1"/>
    <property type="molecule type" value="Genomic_DNA"/>
</dbReference>
<dbReference type="Proteomes" id="UP000245506">
    <property type="component" value="Unassembled WGS sequence"/>
</dbReference>
<reference evidence="1 2" key="1">
    <citation type="submission" date="2018-05" db="EMBL/GenBank/DDBJ databases">
        <title>Leucothrix arctica sp. nov., isolated from Arctic seawater.</title>
        <authorList>
            <person name="Choi A."/>
            <person name="Baek K."/>
        </authorList>
    </citation>
    <scope>NUCLEOTIDE SEQUENCE [LARGE SCALE GENOMIC DNA]</scope>
    <source>
        <strain evidence="1 2">IMCC9719</strain>
    </source>
</reference>
<organism evidence="1 2">
    <name type="scientific">Leucothrix arctica</name>
    <dbReference type="NCBI Taxonomy" id="1481894"/>
    <lineage>
        <taxon>Bacteria</taxon>
        <taxon>Pseudomonadati</taxon>
        <taxon>Pseudomonadota</taxon>
        <taxon>Gammaproteobacteria</taxon>
        <taxon>Thiotrichales</taxon>
        <taxon>Thiotrichaceae</taxon>
        <taxon>Leucothrix</taxon>
    </lineage>
</organism>
<accession>A0A317C951</accession>
<dbReference type="RefSeq" id="WP_109823987.1">
    <property type="nucleotide sequence ID" value="NZ_QGKL01000036.1"/>
</dbReference>
<evidence type="ECO:0000313" key="1">
    <source>
        <dbReference type="EMBL" id="PWQ95048.1"/>
    </source>
</evidence>
<proteinExistence type="predicted"/>
<protein>
    <submittedName>
        <fullName evidence="1">Uncharacterized protein</fullName>
    </submittedName>
</protein>
<sequence>MPTIQDSSFYLKVIDGDYLKLSGMFSDGPEELRKSLVLGYAFDMLIEIGDVSVCNHVIGYLNDEVDSFCLKKNGAIELLGELGVQQHELLLEKYLDSKDQHLAFSAYFSMRELLERKELSEETYRRFIARLVDTLTNLECSKEVAVECALALYAIDYGNLDALLDSSKEKYSEFWDDYRAAIIYKIK</sequence>